<feature type="transmembrane region" description="Helical" evidence="9">
    <location>
        <begin position="106"/>
        <end position="123"/>
    </location>
</feature>
<feature type="transmembrane region" description="Helical" evidence="9">
    <location>
        <begin position="28"/>
        <end position="48"/>
    </location>
</feature>
<sequence>MKVSAFLFEDTKMAKFIIKFSRFLNNSALNVSAVLMGLMALLVFYQVITRFVFGAPSAWSEISARVMMVWMVYISMGCVFSRGSMISITFFVEVLPDIFGLWVKRAVTIIVLIFFGVLIWYGWDIAVRVKNQNVAMLNISAFWLYISIPIGAVISIPSLLEWHILNVENKSEPADLKITKTAEV</sequence>
<evidence type="ECO:0000256" key="5">
    <source>
        <dbReference type="ARBA" id="ARBA00022692"/>
    </source>
</evidence>
<keyword evidence="12" id="KW-1185">Reference proteome</keyword>
<dbReference type="PANTHER" id="PTHR35011:SF2">
    <property type="entry name" value="2,3-DIKETO-L-GULONATE TRAP TRANSPORTER SMALL PERMEASE PROTEIN YIAM"/>
    <property type="match status" value="1"/>
</dbReference>
<keyword evidence="3" id="KW-1003">Cell membrane</keyword>
<keyword evidence="4 9" id="KW-0997">Cell inner membrane</keyword>
<dbReference type="EMBL" id="QNSE01000006">
    <property type="protein sequence ID" value="RBP83513.1"/>
    <property type="molecule type" value="Genomic_DNA"/>
</dbReference>
<comment type="function">
    <text evidence="9">Part of the tripartite ATP-independent periplasmic (TRAP) transport system.</text>
</comment>
<evidence type="ECO:0000256" key="9">
    <source>
        <dbReference type="RuleBase" id="RU369079"/>
    </source>
</evidence>
<comment type="caution">
    <text evidence="11">The sequence shown here is derived from an EMBL/GenBank/DDBJ whole genome shotgun (WGS) entry which is preliminary data.</text>
</comment>
<organism evidence="11 12">
    <name type="scientific">Marinomonas rhizomae</name>
    <dbReference type="NCBI Taxonomy" id="491948"/>
    <lineage>
        <taxon>Bacteria</taxon>
        <taxon>Pseudomonadati</taxon>
        <taxon>Pseudomonadota</taxon>
        <taxon>Gammaproteobacteria</taxon>
        <taxon>Oceanospirillales</taxon>
        <taxon>Oceanospirillaceae</taxon>
        <taxon>Marinomonas</taxon>
    </lineage>
</organism>
<reference evidence="11 12" key="1">
    <citation type="submission" date="2018-06" db="EMBL/GenBank/DDBJ databases">
        <title>Genomic Encyclopedia of Type Strains, Phase III (KMG-III): the genomes of soil and plant-associated and newly described type strains.</title>
        <authorList>
            <person name="Whitman W."/>
        </authorList>
    </citation>
    <scope>NUCLEOTIDE SEQUENCE [LARGE SCALE GENOMIC DNA]</scope>
    <source>
        <strain evidence="11 12">CECT 7377</strain>
    </source>
</reference>
<evidence type="ECO:0000256" key="1">
    <source>
        <dbReference type="ARBA" id="ARBA00004429"/>
    </source>
</evidence>
<dbReference type="InterPro" id="IPR007387">
    <property type="entry name" value="TRAP_DctQ"/>
</dbReference>
<evidence type="ECO:0000256" key="7">
    <source>
        <dbReference type="ARBA" id="ARBA00023136"/>
    </source>
</evidence>
<comment type="similarity">
    <text evidence="8 9">Belongs to the TRAP transporter small permease family.</text>
</comment>
<evidence type="ECO:0000256" key="2">
    <source>
        <dbReference type="ARBA" id="ARBA00022448"/>
    </source>
</evidence>
<keyword evidence="6 9" id="KW-1133">Transmembrane helix</keyword>
<evidence type="ECO:0000313" key="11">
    <source>
        <dbReference type="EMBL" id="RBP83513.1"/>
    </source>
</evidence>
<gene>
    <name evidence="11" type="ORF">DFP80_106158</name>
</gene>
<dbReference type="Proteomes" id="UP000252792">
    <property type="component" value="Unassembled WGS sequence"/>
</dbReference>
<evidence type="ECO:0000259" key="10">
    <source>
        <dbReference type="Pfam" id="PF04290"/>
    </source>
</evidence>
<keyword evidence="5 9" id="KW-0812">Transmembrane</keyword>
<keyword evidence="7 9" id="KW-0472">Membrane</keyword>
<feature type="transmembrane region" description="Helical" evidence="9">
    <location>
        <begin position="135"/>
        <end position="160"/>
    </location>
</feature>
<comment type="subunit">
    <text evidence="9">The complex comprises the extracytoplasmic solute receptor protein and the two transmembrane proteins.</text>
</comment>
<evidence type="ECO:0000256" key="3">
    <source>
        <dbReference type="ARBA" id="ARBA00022475"/>
    </source>
</evidence>
<evidence type="ECO:0000313" key="12">
    <source>
        <dbReference type="Proteomes" id="UP000252792"/>
    </source>
</evidence>
<dbReference type="InterPro" id="IPR055348">
    <property type="entry name" value="DctQ"/>
</dbReference>
<dbReference type="PANTHER" id="PTHR35011">
    <property type="entry name" value="2,3-DIKETO-L-GULONATE TRAP TRANSPORTER SMALL PERMEASE PROTEIN YIAM"/>
    <property type="match status" value="1"/>
</dbReference>
<proteinExistence type="inferred from homology"/>
<dbReference type="GO" id="GO:0005886">
    <property type="term" value="C:plasma membrane"/>
    <property type="evidence" value="ECO:0007669"/>
    <property type="project" value="UniProtKB-SubCell"/>
</dbReference>
<dbReference type="RefSeq" id="WP_113916491.1">
    <property type="nucleotide sequence ID" value="NZ_QNSE01000006.1"/>
</dbReference>
<dbReference type="OrthoDB" id="2085311at2"/>
<dbReference type="AlphaFoldDB" id="A0A366J983"/>
<dbReference type="GO" id="GO:0022857">
    <property type="term" value="F:transmembrane transporter activity"/>
    <property type="evidence" value="ECO:0007669"/>
    <property type="project" value="UniProtKB-UniRule"/>
</dbReference>
<comment type="subcellular location">
    <subcellularLocation>
        <location evidence="1 9">Cell inner membrane</location>
        <topology evidence="1 9">Multi-pass membrane protein</topology>
    </subcellularLocation>
</comment>
<dbReference type="GO" id="GO:0015740">
    <property type="term" value="P:C4-dicarboxylate transport"/>
    <property type="evidence" value="ECO:0007669"/>
    <property type="project" value="TreeGrafter"/>
</dbReference>
<evidence type="ECO:0000256" key="4">
    <source>
        <dbReference type="ARBA" id="ARBA00022519"/>
    </source>
</evidence>
<keyword evidence="2 9" id="KW-0813">Transport</keyword>
<evidence type="ECO:0000256" key="6">
    <source>
        <dbReference type="ARBA" id="ARBA00022989"/>
    </source>
</evidence>
<dbReference type="Pfam" id="PF04290">
    <property type="entry name" value="DctQ"/>
    <property type="match status" value="1"/>
</dbReference>
<feature type="transmembrane region" description="Helical" evidence="9">
    <location>
        <begin position="68"/>
        <end position="94"/>
    </location>
</feature>
<feature type="domain" description="Tripartite ATP-independent periplasmic transporters DctQ component" evidence="10">
    <location>
        <begin position="39"/>
        <end position="155"/>
    </location>
</feature>
<accession>A0A366J983</accession>
<evidence type="ECO:0000256" key="8">
    <source>
        <dbReference type="ARBA" id="ARBA00038436"/>
    </source>
</evidence>
<protein>
    <recommendedName>
        <fullName evidence="9">TRAP transporter small permease protein</fullName>
    </recommendedName>
</protein>
<name>A0A366J983_9GAMM</name>